<dbReference type="CDD" id="cd15488">
    <property type="entry name" value="Tm-1-like"/>
    <property type="match status" value="1"/>
</dbReference>
<evidence type="ECO:0000313" key="3">
    <source>
        <dbReference type="EMBL" id="MBV7380004.1"/>
    </source>
</evidence>
<dbReference type="NCBIfam" id="NF002674">
    <property type="entry name" value="PRK02399.1-2"/>
    <property type="match status" value="1"/>
</dbReference>
<feature type="domain" description="UPF0261" evidence="1">
    <location>
        <begin position="6"/>
        <end position="180"/>
    </location>
</feature>
<dbReference type="PANTHER" id="PTHR31862:SF1">
    <property type="entry name" value="UPF0261 DOMAIN PROTEIN (AFU_ORTHOLOGUE AFUA_1G10120)"/>
    <property type="match status" value="1"/>
</dbReference>
<dbReference type="PANTHER" id="PTHR31862">
    <property type="entry name" value="UPF0261 DOMAIN PROTEIN (AFU_ORTHOLOGUE AFUA_1G10120)"/>
    <property type="match status" value="1"/>
</dbReference>
<dbReference type="InterPro" id="IPR056778">
    <property type="entry name" value="UPF0261_C"/>
</dbReference>
<dbReference type="PIRSF" id="PIRSF033271">
    <property type="entry name" value="UCP033271"/>
    <property type="match status" value="1"/>
</dbReference>
<organism evidence="3 4">
    <name type="scientific">Maritimibacter dapengensis</name>
    <dbReference type="NCBI Taxonomy" id="2836868"/>
    <lineage>
        <taxon>Bacteria</taxon>
        <taxon>Pseudomonadati</taxon>
        <taxon>Pseudomonadota</taxon>
        <taxon>Alphaproteobacteria</taxon>
        <taxon>Rhodobacterales</taxon>
        <taxon>Roseobacteraceae</taxon>
        <taxon>Maritimibacter</taxon>
    </lineage>
</organism>
<proteinExistence type="predicted"/>
<dbReference type="InterPro" id="IPR051353">
    <property type="entry name" value="Tobamovirus_resist_UPF0261"/>
</dbReference>
<dbReference type="InterPro" id="IPR008322">
    <property type="entry name" value="UPF0261"/>
</dbReference>
<name>A0ABS6T425_9RHOB</name>
<dbReference type="InterPro" id="IPR044122">
    <property type="entry name" value="UPF0261_N"/>
</dbReference>
<keyword evidence="4" id="KW-1185">Reference proteome</keyword>
<accession>A0ABS6T425</accession>
<dbReference type="Proteomes" id="UP000756530">
    <property type="component" value="Unassembled WGS sequence"/>
</dbReference>
<gene>
    <name evidence="3" type="ORF">KJP28_13825</name>
</gene>
<evidence type="ECO:0000259" key="1">
    <source>
        <dbReference type="Pfam" id="PF06792"/>
    </source>
</evidence>
<protein>
    <submittedName>
        <fullName evidence="3">Tm-1-like ATP-binding domain-containing protein</fullName>
    </submittedName>
</protein>
<dbReference type="Pfam" id="PF23189">
    <property type="entry name" value="UPF0261_C"/>
    <property type="match status" value="1"/>
</dbReference>
<dbReference type="EMBL" id="JAHUZE010000003">
    <property type="protein sequence ID" value="MBV7380004.1"/>
    <property type="molecule type" value="Genomic_DNA"/>
</dbReference>
<comment type="caution">
    <text evidence="3">The sequence shown here is derived from an EMBL/GenBank/DDBJ whole genome shotgun (WGS) entry which is preliminary data.</text>
</comment>
<reference evidence="3 4" key="1">
    <citation type="submission" date="2021-05" db="EMBL/GenBank/DDBJ databases">
        <title>Culturable bacteria isolated from Daya Bay.</title>
        <authorList>
            <person name="Zheng W."/>
            <person name="Yu S."/>
            <person name="Huang Y."/>
        </authorList>
    </citation>
    <scope>NUCLEOTIDE SEQUENCE [LARGE SCALE GENOMIC DNA]</scope>
    <source>
        <strain evidence="3 4">DP4N28-5</strain>
    </source>
</reference>
<dbReference type="Pfam" id="PF06792">
    <property type="entry name" value="UPF0261"/>
    <property type="match status" value="1"/>
</dbReference>
<sequence>MSDTRTILVVGTYDTKDDELNYIADVIRGQGGRVLTMDVSVLGDPSKPADYSKHDVAEAGGHSIQEAIDGGDENLAMQIMAKGAATLAARLHHEGALDGVLVLGGTMGTDLALDVCSALPLGVPKYIVSTVSFSPLIPPERLPADVQMILWAGGLYGLNSVCRASLSQAAGAVLGAARAVEPPKRDRPLIGMTSFGKTVLRYMVALKPALESRGFEVAVFHATGMGGRAFESLAEEGAFAAVLDFAPQELGNHIMGSSISAGATRMTGAGKSGTPQIVSIGCYDLVDFVGWQEVPPKLNGQEVHAHNRLLSSVMMTPDQRCEMARAMAGQLAQALGPTTLLLPMHGGNEWDRPGGPLSDPEGLVVFIEELRNVCPENAELIELEAHINDEGFARAALRQIDDWIQQGVLNVQ</sequence>
<feature type="domain" description="UPF0261" evidence="2">
    <location>
        <begin position="187"/>
        <end position="403"/>
    </location>
</feature>
<evidence type="ECO:0000313" key="4">
    <source>
        <dbReference type="Proteomes" id="UP000756530"/>
    </source>
</evidence>
<dbReference type="NCBIfam" id="NF002676">
    <property type="entry name" value="PRK02399.1-4"/>
    <property type="match status" value="1"/>
</dbReference>
<dbReference type="RefSeq" id="WP_218393205.1">
    <property type="nucleotide sequence ID" value="NZ_JAHUZE010000003.1"/>
</dbReference>
<evidence type="ECO:0000259" key="2">
    <source>
        <dbReference type="Pfam" id="PF23189"/>
    </source>
</evidence>